<evidence type="ECO:0000259" key="6">
    <source>
        <dbReference type="PROSITE" id="PS50245"/>
    </source>
</evidence>
<dbReference type="Gene3D" id="3.10.20.90">
    <property type="entry name" value="Phosphatidylinositol 3-kinase Catalytic Subunit, Chain A, domain 1"/>
    <property type="match status" value="1"/>
</dbReference>
<dbReference type="EMBL" id="SOZI01000055">
    <property type="protein sequence ID" value="TNY20888.1"/>
    <property type="molecule type" value="Genomic_DNA"/>
</dbReference>
<organism evidence="7 8">
    <name type="scientific">Rhodotorula diobovata</name>
    <dbReference type="NCBI Taxonomy" id="5288"/>
    <lineage>
        <taxon>Eukaryota</taxon>
        <taxon>Fungi</taxon>
        <taxon>Dikarya</taxon>
        <taxon>Basidiomycota</taxon>
        <taxon>Pucciniomycotina</taxon>
        <taxon>Microbotryomycetes</taxon>
        <taxon>Sporidiobolales</taxon>
        <taxon>Sporidiobolaceae</taxon>
        <taxon>Rhodotorula</taxon>
    </lineage>
</organism>
<dbReference type="PANTHER" id="PTHR18916:SF85">
    <property type="entry name" value="TUBULIN-FOLDING COFACTOR B"/>
    <property type="match status" value="1"/>
</dbReference>
<comment type="similarity">
    <text evidence="4">Belongs to the TBCB family.</text>
</comment>
<name>A0A5C5FVM4_9BASI</name>
<dbReference type="STRING" id="5288.A0A5C5FVM4"/>
<dbReference type="InterPro" id="IPR036859">
    <property type="entry name" value="CAP-Gly_dom_sf"/>
</dbReference>
<dbReference type="CDD" id="cd01789">
    <property type="entry name" value="Ubl_TBCB"/>
    <property type="match status" value="1"/>
</dbReference>
<dbReference type="GO" id="GO:0031122">
    <property type="term" value="P:cytoplasmic microtubule organization"/>
    <property type="evidence" value="ECO:0007669"/>
    <property type="project" value="TreeGrafter"/>
</dbReference>
<keyword evidence="2" id="KW-0963">Cytoplasm</keyword>
<comment type="subcellular location">
    <subcellularLocation>
        <location evidence="1">Cytoplasm</location>
    </subcellularLocation>
</comment>
<evidence type="ECO:0000256" key="3">
    <source>
        <dbReference type="ARBA" id="ARBA00023186"/>
    </source>
</evidence>
<dbReference type="GO" id="GO:0005938">
    <property type="term" value="C:cell cortex"/>
    <property type="evidence" value="ECO:0007669"/>
    <property type="project" value="TreeGrafter"/>
</dbReference>
<keyword evidence="3" id="KW-0143">Chaperone</keyword>
<evidence type="ECO:0000256" key="5">
    <source>
        <dbReference type="SAM" id="MobiDB-lite"/>
    </source>
</evidence>
<dbReference type="SUPFAM" id="SSF54236">
    <property type="entry name" value="Ubiquitin-like"/>
    <property type="match status" value="1"/>
</dbReference>
<gene>
    <name evidence="7" type="ORF">DMC30DRAFT_229882</name>
</gene>
<dbReference type="PANTHER" id="PTHR18916">
    <property type="entry name" value="DYNACTIN 1-RELATED MICROTUBULE-BINDING"/>
    <property type="match status" value="1"/>
</dbReference>
<dbReference type="SMART" id="SM01052">
    <property type="entry name" value="CAP_GLY"/>
    <property type="match status" value="1"/>
</dbReference>
<dbReference type="InterPro" id="IPR045172">
    <property type="entry name" value="TBCB_Ubl"/>
</dbReference>
<dbReference type="Proteomes" id="UP000311382">
    <property type="component" value="Unassembled WGS sequence"/>
</dbReference>
<protein>
    <submittedName>
        <fullName evidence="7">Tubulin-folding cofactor B</fullName>
    </submittedName>
</protein>
<dbReference type="GO" id="GO:0007023">
    <property type="term" value="P:post-chaperonin tubulin folding pathway"/>
    <property type="evidence" value="ECO:0007669"/>
    <property type="project" value="InterPro"/>
</dbReference>
<proteinExistence type="inferred from homology"/>
<evidence type="ECO:0000256" key="4">
    <source>
        <dbReference type="ARBA" id="ARBA00025779"/>
    </source>
</evidence>
<sequence length="256" mass="28052">MALVNVWVSSPDTHSERRIPSDLTVAQLKYKLDPITGIPAATQSLTLRRTGADASHSGSSTSAQGGDVLAVLDHDDRTLDSYGIREYMTIRVDSNDPHARGLAGQFADDSQVDKFELTEEEYAARRDTVLQYKKLNQLGRFAPSSPAPPPATVPADLLPGARCEVALSPELRRRGTVRFVGPTDFGAKDESTWVGVEWDEPVGKGDGAVDGKRYFQTAPLRASFVRPDKVKVGDYPELDPFAELDEDEADDEEMEM</sequence>
<dbReference type="Pfam" id="PF01302">
    <property type="entry name" value="CAP_GLY"/>
    <property type="match status" value="1"/>
</dbReference>
<evidence type="ECO:0000313" key="7">
    <source>
        <dbReference type="EMBL" id="TNY20888.1"/>
    </source>
</evidence>
<evidence type="ECO:0000256" key="1">
    <source>
        <dbReference type="ARBA" id="ARBA00004496"/>
    </source>
</evidence>
<dbReference type="Pfam" id="PF14560">
    <property type="entry name" value="Ubiquitin_2"/>
    <property type="match status" value="1"/>
</dbReference>
<dbReference type="Gene3D" id="2.30.30.190">
    <property type="entry name" value="CAP Gly-rich-like domain"/>
    <property type="match status" value="1"/>
</dbReference>
<accession>A0A5C5FVM4</accession>
<dbReference type="GO" id="GO:0051010">
    <property type="term" value="F:microtubule plus-end binding"/>
    <property type="evidence" value="ECO:0007669"/>
    <property type="project" value="TreeGrafter"/>
</dbReference>
<dbReference type="AlphaFoldDB" id="A0A5C5FVM4"/>
<dbReference type="GO" id="GO:0035371">
    <property type="term" value="C:microtubule plus-end"/>
    <property type="evidence" value="ECO:0007669"/>
    <property type="project" value="TreeGrafter"/>
</dbReference>
<feature type="domain" description="CAP-Gly" evidence="6">
    <location>
        <begin position="193"/>
        <end position="226"/>
    </location>
</feature>
<dbReference type="InterPro" id="IPR000626">
    <property type="entry name" value="Ubiquitin-like_dom"/>
</dbReference>
<dbReference type="OrthoDB" id="5295208at2759"/>
<evidence type="ECO:0000256" key="2">
    <source>
        <dbReference type="ARBA" id="ARBA00022490"/>
    </source>
</evidence>
<reference evidence="7 8" key="1">
    <citation type="submission" date="2019-03" db="EMBL/GenBank/DDBJ databases">
        <title>Rhodosporidium diobovatum UCD-FST 08-225 genome sequencing, assembly, and annotation.</title>
        <authorList>
            <person name="Fakankun I.U."/>
            <person name="Fristensky B."/>
            <person name="Levin D.B."/>
        </authorList>
    </citation>
    <scope>NUCLEOTIDE SEQUENCE [LARGE SCALE GENOMIC DNA]</scope>
    <source>
        <strain evidence="7 8">UCD-FST 08-225</strain>
    </source>
</reference>
<dbReference type="SUPFAM" id="SSF74924">
    <property type="entry name" value="Cap-Gly domain"/>
    <property type="match status" value="1"/>
</dbReference>
<keyword evidence="8" id="KW-1185">Reference proteome</keyword>
<dbReference type="GO" id="GO:0005634">
    <property type="term" value="C:nucleus"/>
    <property type="evidence" value="ECO:0007669"/>
    <property type="project" value="TreeGrafter"/>
</dbReference>
<feature type="region of interest" description="Disordered" evidence="5">
    <location>
        <begin position="234"/>
        <end position="256"/>
    </location>
</feature>
<dbReference type="InterPro" id="IPR000938">
    <property type="entry name" value="CAP-Gly_domain"/>
</dbReference>
<comment type="caution">
    <text evidence="7">The sequence shown here is derived from an EMBL/GenBank/DDBJ whole genome shotgun (WGS) entry which is preliminary data.</text>
</comment>
<dbReference type="GO" id="GO:0043014">
    <property type="term" value="F:alpha-tubulin binding"/>
    <property type="evidence" value="ECO:0007669"/>
    <property type="project" value="InterPro"/>
</dbReference>
<dbReference type="PROSITE" id="PS50245">
    <property type="entry name" value="CAP_GLY_2"/>
    <property type="match status" value="1"/>
</dbReference>
<evidence type="ECO:0000313" key="8">
    <source>
        <dbReference type="Proteomes" id="UP000311382"/>
    </source>
</evidence>
<dbReference type="InterPro" id="IPR029071">
    <property type="entry name" value="Ubiquitin-like_domsf"/>
</dbReference>
<feature type="compositionally biased region" description="Acidic residues" evidence="5">
    <location>
        <begin position="236"/>
        <end position="256"/>
    </location>
</feature>
<dbReference type="GO" id="GO:0007021">
    <property type="term" value="P:tubulin complex assembly"/>
    <property type="evidence" value="ECO:0007669"/>
    <property type="project" value="InterPro"/>
</dbReference>